<dbReference type="Gramene" id="OMP01387">
    <property type="protein sequence ID" value="OMP01387"/>
    <property type="gene ID" value="CCACVL1_03101"/>
</dbReference>
<sequence>MGDHHKWRLCERQRQKDLGRRHRIGFLLSVNITSSSREDKVCPRMLLGRITKGDYDLAVWEYKKAKAIALPSHGHCRMYEIMKEKEVAAIVKNKEEPKWKAPEDGWIKLNVDGAYDISNENDGIVVLELQGIVARTVYKHHICNFCVDPL</sequence>
<comment type="caution">
    <text evidence="1">The sequence shown here is derived from an EMBL/GenBank/DDBJ whole genome shotgun (WGS) entry which is preliminary data.</text>
</comment>
<accession>A0A1R3K2T6</accession>
<dbReference type="Proteomes" id="UP000188268">
    <property type="component" value="Unassembled WGS sequence"/>
</dbReference>
<dbReference type="OrthoDB" id="26242at2759"/>
<evidence type="ECO:0008006" key="3">
    <source>
        <dbReference type="Google" id="ProtNLM"/>
    </source>
</evidence>
<evidence type="ECO:0000313" key="2">
    <source>
        <dbReference type="Proteomes" id="UP000188268"/>
    </source>
</evidence>
<organism evidence="1 2">
    <name type="scientific">Corchorus capsularis</name>
    <name type="common">Jute</name>
    <dbReference type="NCBI Taxonomy" id="210143"/>
    <lineage>
        <taxon>Eukaryota</taxon>
        <taxon>Viridiplantae</taxon>
        <taxon>Streptophyta</taxon>
        <taxon>Embryophyta</taxon>
        <taxon>Tracheophyta</taxon>
        <taxon>Spermatophyta</taxon>
        <taxon>Magnoliopsida</taxon>
        <taxon>eudicotyledons</taxon>
        <taxon>Gunneridae</taxon>
        <taxon>Pentapetalae</taxon>
        <taxon>rosids</taxon>
        <taxon>malvids</taxon>
        <taxon>Malvales</taxon>
        <taxon>Malvaceae</taxon>
        <taxon>Grewioideae</taxon>
        <taxon>Apeibeae</taxon>
        <taxon>Corchorus</taxon>
    </lineage>
</organism>
<gene>
    <name evidence="1" type="ORF">CCACVL1_03101</name>
</gene>
<proteinExistence type="predicted"/>
<evidence type="ECO:0000313" key="1">
    <source>
        <dbReference type="EMBL" id="OMP01387.1"/>
    </source>
</evidence>
<dbReference type="AlphaFoldDB" id="A0A1R3K2T6"/>
<protein>
    <recommendedName>
        <fullName evidence="3">RNase H type-1 domain-containing protein</fullName>
    </recommendedName>
</protein>
<dbReference type="EMBL" id="AWWV01006438">
    <property type="protein sequence ID" value="OMP01387.1"/>
    <property type="molecule type" value="Genomic_DNA"/>
</dbReference>
<reference evidence="1 2" key="1">
    <citation type="submission" date="2013-09" db="EMBL/GenBank/DDBJ databases">
        <title>Corchorus capsularis genome sequencing.</title>
        <authorList>
            <person name="Alam M."/>
            <person name="Haque M.S."/>
            <person name="Islam M.S."/>
            <person name="Emdad E.M."/>
            <person name="Islam M.M."/>
            <person name="Ahmed B."/>
            <person name="Halim A."/>
            <person name="Hossen Q.M.M."/>
            <person name="Hossain M.Z."/>
            <person name="Ahmed R."/>
            <person name="Khan M.M."/>
            <person name="Islam R."/>
            <person name="Rashid M.M."/>
            <person name="Khan S.A."/>
            <person name="Rahman M.S."/>
            <person name="Alam M."/>
        </authorList>
    </citation>
    <scope>NUCLEOTIDE SEQUENCE [LARGE SCALE GENOMIC DNA]</scope>
    <source>
        <strain evidence="2">cv. CVL-1</strain>
        <tissue evidence="1">Whole seedling</tissue>
    </source>
</reference>
<keyword evidence="2" id="KW-1185">Reference proteome</keyword>
<name>A0A1R3K2T6_COCAP</name>